<comment type="caution">
    <text evidence="1">The sequence shown here is derived from an EMBL/GenBank/DDBJ whole genome shotgun (WGS) entry which is preliminary data.</text>
</comment>
<name>A0A9W8BBL8_9FUNG</name>
<reference evidence="1" key="1">
    <citation type="submission" date="2022-07" db="EMBL/GenBank/DDBJ databases">
        <title>Phylogenomic reconstructions and comparative analyses of Kickxellomycotina fungi.</title>
        <authorList>
            <person name="Reynolds N.K."/>
            <person name="Stajich J.E."/>
            <person name="Barry K."/>
            <person name="Grigoriev I.V."/>
            <person name="Crous P."/>
            <person name="Smith M.E."/>
        </authorList>
    </citation>
    <scope>NUCLEOTIDE SEQUENCE</scope>
    <source>
        <strain evidence="1">IMI 214461</strain>
    </source>
</reference>
<proteinExistence type="predicted"/>
<organism evidence="1 2">
    <name type="scientific">Coemansia thaxteri</name>
    <dbReference type="NCBI Taxonomy" id="2663907"/>
    <lineage>
        <taxon>Eukaryota</taxon>
        <taxon>Fungi</taxon>
        <taxon>Fungi incertae sedis</taxon>
        <taxon>Zoopagomycota</taxon>
        <taxon>Kickxellomycotina</taxon>
        <taxon>Kickxellomycetes</taxon>
        <taxon>Kickxellales</taxon>
        <taxon>Kickxellaceae</taxon>
        <taxon>Coemansia</taxon>
    </lineage>
</organism>
<evidence type="ECO:0000313" key="2">
    <source>
        <dbReference type="Proteomes" id="UP001150907"/>
    </source>
</evidence>
<gene>
    <name evidence="1" type="ORF">H4R26_004985</name>
</gene>
<dbReference type="OrthoDB" id="5574614at2759"/>
<keyword evidence="2" id="KW-1185">Reference proteome</keyword>
<protein>
    <submittedName>
        <fullName evidence="1">Uncharacterized protein</fullName>
    </submittedName>
</protein>
<evidence type="ECO:0000313" key="1">
    <source>
        <dbReference type="EMBL" id="KAJ1999631.1"/>
    </source>
</evidence>
<dbReference type="EMBL" id="JANBQF010000669">
    <property type="protein sequence ID" value="KAJ1999631.1"/>
    <property type="molecule type" value="Genomic_DNA"/>
</dbReference>
<dbReference type="Proteomes" id="UP001150907">
    <property type="component" value="Unassembled WGS sequence"/>
</dbReference>
<sequence>MEKKGELVGKSRVSAKKGVQFAPLEEESGTYIVQGTKLVVVRIDLEEEISTSNCEVVGRFEGGNLLDLDAIDKRIAKTNKLKIADDVYDDTPADATIA</sequence>
<dbReference type="AlphaFoldDB" id="A0A9W8BBL8"/>
<accession>A0A9W8BBL8</accession>